<protein>
    <submittedName>
        <fullName evidence="2">SPASM domain-containing protein</fullName>
    </submittedName>
</protein>
<dbReference type="InterPro" id="IPR023885">
    <property type="entry name" value="4Fe4S-binding_SPASM_dom"/>
</dbReference>
<dbReference type="Pfam" id="PF13186">
    <property type="entry name" value="SPASM"/>
    <property type="match status" value="1"/>
</dbReference>
<dbReference type="AlphaFoldDB" id="A0A6N8FIK8"/>
<dbReference type="Proteomes" id="UP000469125">
    <property type="component" value="Unassembled WGS sequence"/>
</dbReference>
<proteinExistence type="predicted"/>
<evidence type="ECO:0000313" key="2">
    <source>
        <dbReference type="EMBL" id="MUK89430.1"/>
    </source>
</evidence>
<organism evidence="2 3">
    <name type="scientific">Ornithinibacillus caprae</name>
    <dbReference type="NCBI Taxonomy" id="2678566"/>
    <lineage>
        <taxon>Bacteria</taxon>
        <taxon>Bacillati</taxon>
        <taxon>Bacillota</taxon>
        <taxon>Bacilli</taxon>
        <taxon>Bacillales</taxon>
        <taxon>Bacillaceae</taxon>
        <taxon>Ornithinibacillus</taxon>
    </lineage>
</organism>
<dbReference type="InterPro" id="IPR013785">
    <property type="entry name" value="Aldolase_TIM"/>
</dbReference>
<evidence type="ECO:0000313" key="3">
    <source>
        <dbReference type="Proteomes" id="UP000469125"/>
    </source>
</evidence>
<feature type="domain" description="4Fe4S-binding SPASM" evidence="1">
    <location>
        <begin position="3"/>
        <end position="42"/>
    </location>
</feature>
<gene>
    <name evidence="2" type="ORF">GMD78_13765</name>
</gene>
<name>A0A6N8FIK8_9BACI</name>
<dbReference type="Gene3D" id="3.20.20.70">
    <property type="entry name" value="Aldolase class I"/>
    <property type="match status" value="1"/>
</dbReference>
<reference evidence="2 3" key="1">
    <citation type="submission" date="2019-11" db="EMBL/GenBank/DDBJ databases">
        <authorList>
            <person name="Li X."/>
        </authorList>
    </citation>
    <scope>NUCLEOTIDE SEQUENCE [LARGE SCALE GENOMIC DNA]</scope>
    <source>
        <strain evidence="2 3">L9</strain>
    </source>
</reference>
<dbReference type="EMBL" id="WOCA01000011">
    <property type="protein sequence ID" value="MUK89430.1"/>
    <property type="molecule type" value="Genomic_DNA"/>
</dbReference>
<keyword evidence="3" id="KW-1185">Reference proteome</keyword>
<dbReference type="InterPro" id="IPR058240">
    <property type="entry name" value="rSAM_sf"/>
</dbReference>
<sequence>MHEDYRLGIIRVDSLEQIIQSEKWENFLAVKPNLPEQCKSCEFLKICHGGCPRNRVQNF</sequence>
<accession>A0A6N8FIK8</accession>
<evidence type="ECO:0000259" key="1">
    <source>
        <dbReference type="Pfam" id="PF13186"/>
    </source>
</evidence>
<comment type="caution">
    <text evidence="2">The sequence shown here is derived from an EMBL/GenBank/DDBJ whole genome shotgun (WGS) entry which is preliminary data.</text>
</comment>
<dbReference type="NCBIfam" id="TIGR04085">
    <property type="entry name" value="rSAM_more_4Fe4S"/>
    <property type="match status" value="1"/>
</dbReference>
<dbReference type="SUPFAM" id="SSF102114">
    <property type="entry name" value="Radical SAM enzymes"/>
    <property type="match status" value="1"/>
</dbReference>